<dbReference type="InterPro" id="IPR001650">
    <property type="entry name" value="Helicase_C-like"/>
</dbReference>
<keyword evidence="2" id="KW-0479">Metal-binding</keyword>
<evidence type="ECO:0000313" key="7">
    <source>
        <dbReference type="EMBL" id="KAA8828713.1"/>
    </source>
</evidence>
<dbReference type="GO" id="GO:0016787">
    <property type="term" value="F:hydrolase activity"/>
    <property type="evidence" value="ECO:0007669"/>
    <property type="project" value="UniProtKB-KW"/>
</dbReference>
<evidence type="ECO:0000259" key="6">
    <source>
        <dbReference type="PROSITE" id="PS51194"/>
    </source>
</evidence>
<evidence type="ECO:0000259" key="5">
    <source>
        <dbReference type="PROSITE" id="PS51192"/>
    </source>
</evidence>
<dbReference type="EMBL" id="RZUI01000012">
    <property type="protein sequence ID" value="KAA8828713.1"/>
    <property type="molecule type" value="Genomic_DNA"/>
</dbReference>
<dbReference type="CDD" id="cd18793">
    <property type="entry name" value="SF2_C_SNF"/>
    <property type="match status" value="1"/>
</dbReference>
<dbReference type="InterPro" id="IPR007527">
    <property type="entry name" value="Znf_SWIM"/>
</dbReference>
<dbReference type="InterPro" id="IPR049730">
    <property type="entry name" value="SNF2/RAD54-like_C"/>
</dbReference>
<keyword evidence="7" id="KW-0547">Nucleotide-binding</keyword>
<dbReference type="CDD" id="cd18012">
    <property type="entry name" value="DEXQc_arch_SWI2_SNF2"/>
    <property type="match status" value="1"/>
</dbReference>
<protein>
    <submittedName>
        <fullName evidence="7">Helicase</fullName>
    </submittedName>
</protein>
<dbReference type="InterPro" id="IPR014001">
    <property type="entry name" value="Helicase_ATP-bd"/>
</dbReference>
<keyword evidence="2" id="KW-0862">Zinc</keyword>
<evidence type="ECO:0000259" key="4">
    <source>
        <dbReference type="PROSITE" id="PS50966"/>
    </source>
</evidence>
<dbReference type="PROSITE" id="PS51192">
    <property type="entry name" value="HELICASE_ATP_BIND_1"/>
    <property type="match status" value="1"/>
</dbReference>
<dbReference type="InterPro" id="IPR013663">
    <property type="entry name" value="Helicase_SWF/SNF/SWI_bac"/>
</dbReference>
<dbReference type="Pfam" id="PF00271">
    <property type="entry name" value="Helicase_C"/>
    <property type="match status" value="1"/>
</dbReference>
<organism evidence="7 8">
    <name type="scientific">Bifidobacterium tissieri</name>
    <dbReference type="NCBI Taxonomy" id="1630162"/>
    <lineage>
        <taxon>Bacteria</taxon>
        <taxon>Bacillati</taxon>
        <taxon>Actinomycetota</taxon>
        <taxon>Actinomycetes</taxon>
        <taxon>Bifidobacteriales</taxon>
        <taxon>Bifidobacteriaceae</taxon>
        <taxon>Bifidobacterium</taxon>
    </lineage>
</organism>
<dbReference type="SMART" id="SM00490">
    <property type="entry name" value="HELICc"/>
    <property type="match status" value="1"/>
</dbReference>
<feature type="compositionally biased region" description="Low complexity" evidence="3">
    <location>
        <begin position="1061"/>
        <end position="1070"/>
    </location>
</feature>
<dbReference type="Proteomes" id="UP000412028">
    <property type="component" value="Unassembled WGS sequence"/>
</dbReference>
<dbReference type="SMART" id="SM00487">
    <property type="entry name" value="DEXDc"/>
    <property type="match status" value="1"/>
</dbReference>
<accession>A0A5M9ZN46</accession>
<evidence type="ECO:0000256" key="3">
    <source>
        <dbReference type="SAM" id="MobiDB-lite"/>
    </source>
</evidence>
<dbReference type="InterPro" id="IPR000330">
    <property type="entry name" value="SNF2_N"/>
</dbReference>
<proteinExistence type="predicted"/>
<dbReference type="AlphaFoldDB" id="A0A5M9ZN46"/>
<dbReference type="GO" id="GO:0004386">
    <property type="term" value="F:helicase activity"/>
    <property type="evidence" value="ECO:0007669"/>
    <property type="project" value="UniProtKB-KW"/>
</dbReference>
<dbReference type="GO" id="GO:0005524">
    <property type="term" value="F:ATP binding"/>
    <property type="evidence" value="ECO:0007669"/>
    <property type="project" value="InterPro"/>
</dbReference>
<dbReference type="OrthoDB" id="9760715at2"/>
<evidence type="ECO:0000313" key="8">
    <source>
        <dbReference type="Proteomes" id="UP000412028"/>
    </source>
</evidence>
<keyword evidence="7" id="KW-0067">ATP-binding</keyword>
<dbReference type="SUPFAM" id="SSF52540">
    <property type="entry name" value="P-loop containing nucleoside triphosphate hydrolases"/>
    <property type="match status" value="2"/>
</dbReference>
<comment type="caution">
    <text evidence="7">The sequence shown here is derived from an EMBL/GenBank/DDBJ whole genome shotgun (WGS) entry which is preliminary data.</text>
</comment>
<dbReference type="PROSITE" id="PS51194">
    <property type="entry name" value="HELICASE_CTER"/>
    <property type="match status" value="1"/>
</dbReference>
<dbReference type="PANTHER" id="PTHR45629:SF7">
    <property type="entry name" value="DNA EXCISION REPAIR PROTEIN ERCC-6-RELATED"/>
    <property type="match status" value="1"/>
</dbReference>
<dbReference type="PANTHER" id="PTHR45629">
    <property type="entry name" value="SNF2/RAD54 FAMILY MEMBER"/>
    <property type="match status" value="1"/>
</dbReference>
<keyword evidence="7" id="KW-0347">Helicase</keyword>
<sequence length="1251" mass="137935">MNWRSDVYGRNGGNGGAGSFGGSFGNADGYYDDYTVDPADDSHPDTSTYGHQSDAIPEYELRTLGGTAFYRAYNVITSGRMHDLHCDADADGDTVISALVRSNASGRGDYEVHATIDENDHELVDSACTCPAYGVYSGICKHVIALIMQYNDHPQSFTQTGDPTGAAVTHHTSRLLQVYMRQRERDAAQTMREQRLNLLKQVSALADSHGDSQGASDSRGSLIRGSAADGSRHMPIGSVRLRPCLHPSDDGWRLKLRIRVPDRDIEYAVKNIRELLQAIHVGTYLYYGKKLGFVHSRDAFDERSRRLIDLLAQAFDIRAALGVAEPYDSYYYHRKSTANEMSLVVDEVVELLDLYCDADETIDYIPVASPASLSAPGGLGARGPVAATVVDGDPDPGLTIRESESGDGYVIEHSTYFDLLAEGRNTSYVVVRRTADSRQPVFHRCSARFVKDFEMLSILCNDSEHGLFLSRDDLDTFSRTILPYLGTSVTVNADGSTETHGIPADLPSDLLRRKRLPCVIETYLDRDRDGVSCDVQARYGDRRFHVFAGIAPGDVTRDADTERLAVEAVRHYFPQPDDVVARIPESDDEAIHRLITEGLPVLRGLGEVFATPAFDGLTATPRPKIRVGLSVASDLVRISPIADEIDPKDVPALLNSYRRKRRFHRLSNGAFVEMRDVDTSAIDELAADLGVSAASLETGMLQVPAYEAYYLDHQVDDADKSASFTAYLNDLRVIDPTTYTVPDSLAGVLRPYQVEGFRWLNAVCDKGFGGILADEMGLGKTVQLLSLLVARHERPEQVGVDATANQVATPAMNLIVCPASLVYNWLAECGRFAPGLRAVAIAGTKAARRTMIEAAAHGEYDVVITSYDLLRRDIDDYDGIDFDVMALDEAQYVKNHATKASRAVRSVGARHRFALTGTPIENRLSELWSIFDFLMPGMLGSYAHFRERFEMPILAGDSKSQDKLRAFVNPFILRRLKADVLHDLPEKIENVITVQLTGEQRRLYAALEQRLRDTILHQKGKDFDESKIQVLAQLTRLRQVCCDPRLAFGEKNEDGTGDGAGATTDGATTHRAGRRASSAKLDAIEELVSSCRDAGRKMLIFSQFTSYLDLIAERLRADDVPYDVITGSTPKRKRLELVDAFNRDDTPVFLISLKAGNTGLNLTGACVVVHADPWWNAAAQNQATDRAHRIGQTQDVNVYQIVAKDTIEERILNLQRTKTDLASRFVDAASTGGNAIGALTKDDLLRLLGQM</sequence>
<dbReference type="Pfam" id="PF00176">
    <property type="entry name" value="SNF2-rel_dom"/>
    <property type="match status" value="1"/>
</dbReference>
<dbReference type="RefSeq" id="WP_150381759.1">
    <property type="nucleotide sequence ID" value="NZ_RZUI01000012.1"/>
</dbReference>
<feature type="domain" description="SWIM-type" evidence="4">
    <location>
        <begin position="110"/>
        <end position="151"/>
    </location>
</feature>
<feature type="region of interest" description="Disordered" evidence="3">
    <location>
        <begin position="208"/>
        <end position="229"/>
    </location>
</feature>
<dbReference type="InterPro" id="IPR038718">
    <property type="entry name" value="SNF2-like_sf"/>
</dbReference>
<dbReference type="InterPro" id="IPR050496">
    <property type="entry name" value="SNF2_RAD54_helicase_repair"/>
</dbReference>
<dbReference type="InterPro" id="IPR027417">
    <property type="entry name" value="P-loop_NTPase"/>
</dbReference>
<feature type="domain" description="Helicase C-terminal" evidence="6">
    <location>
        <begin position="1083"/>
        <end position="1237"/>
    </location>
</feature>
<dbReference type="PROSITE" id="PS50966">
    <property type="entry name" value="ZF_SWIM"/>
    <property type="match status" value="1"/>
</dbReference>
<feature type="region of interest" description="Disordered" evidence="3">
    <location>
        <begin position="1052"/>
        <end position="1075"/>
    </location>
</feature>
<dbReference type="Pfam" id="PF08455">
    <property type="entry name" value="SNF2_assoc"/>
    <property type="match status" value="1"/>
</dbReference>
<evidence type="ECO:0000256" key="2">
    <source>
        <dbReference type="PROSITE-ProRule" id="PRU00325"/>
    </source>
</evidence>
<name>A0A5M9ZN46_9BIFI</name>
<dbReference type="Gene3D" id="3.40.50.10810">
    <property type="entry name" value="Tandem AAA-ATPase domain"/>
    <property type="match status" value="1"/>
</dbReference>
<feature type="domain" description="Helicase ATP-binding" evidence="5">
    <location>
        <begin position="761"/>
        <end position="937"/>
    </location>
</feature>
<dbReference type="Pfam" id="PF04434">
    <property type="entry name" value="SWIM"/>
    <property type="match status" value="1"/>
</dbReference>
<dbReference type="Gene3D" id="3.40.50.300">
    <property type="entry name" value="P-loop containing nucleotide triphosphate hydrolases"/>
    <property type="match status" value="1"/>
</dbReference>
<keyword evidence="2" id="KW-0863">Zinc-finger</keyword>
<evidence type="ECO:0000256" key="1">
    <source>
        <dbReference type="ARBA" id="ARBA00022801"/>
    </source>
</evidence>
<keyword evidence="1" id="KW-0378">Hydrolase</keyword>
<dbReference type="GO" id="GO:0008270">
    <property type="term" value="F:zinc ion binding"/>
    <property type="evidence" value="ECO:0007669"/>
    <property type="project" value="UniProtKB-KW"/>
</dbReference>
<reference evidence="7 8" key="1">
    <citation type="journal article" date="2019" name="Syst. Appl. Microbiol.">
        <title>Characterization of Bifidobacterium species in feaces of the Egyptian fruit bat: Description of B. vespertilionis sp. nov. and B. rousetti sp. nov.</title>
        <authorList>
            <person name="Modesto M."/>
            <person name="Satti M."/>
            <person name="Watanabe K."/>
            <person name="Puglisi E."/>
            <person name="Morelli L."/>
            <person name="Huang C.-H."/>
            <person name="Liou J.-S."/>
            <person name="Miyashita M."/>
            <person name="Tamura T."/>
            <person name="Saito S."/>
            <person name="Mori K."/>
            <person name="Huang L."/>
            <person name="Sciavilla P."/>
            <person name="Sandri C."/>
            <person name="Spiezio C."/>
            <person name="Vitali F."/>
            <person name="Cavalieri D."/>
            <person name="Perpetuini G."/>
            <person name="Tofalo R."/>
            <person name="Bonetti A."/>
            <person name="Arita M."/>
            <person name="Mattarelli P."/>
        </authorList>
    </citation>
    <scope>NUCLEOTIDE SEQUENCE [LARGE SCALE GENOMIC DNA]</scope>
    <source>
        <strain evidence="7 8">RST7</strain>
    </source>
</reference>
<gene>
    <name evidence="7" type="ORF">EMO89_08850</name>
</gene>